<accession>A0AA36HK77</accession>
<keyword evidence="3" id="KW-0274">FAD</keyword>
<proteinExistence type="predicted"/>
<dbReference type="GO" id="GO:0003824">
    <property type="term" value="F:catalytic activity"/>
    <property type="evidence" value="ECO:0007669"/>
    <property type="project" value="InterPro"/>
</dbReference>
<gene>
    <name evidence="6" type="ORF">EVOR1521_LOCUS1220</name>
</gene>
<dbReference type="Gene3D" id="3.30.465.10">
    <property type="match status" value="2"/>
</dbReference>
<dbReference type="GO" id="GO:0055085">
    <property type="term" value="P:transmembrane transport"/>
    <property type="evidence" value="ECO:0007669"/>
    <property type="project" value="InterPro"/>
</dbReference>
<dbReference type="Gene3D" id="1.25.40.10">
    <property type="entry name" value="Tetratricopeptide repeat domain"/>
    <property type="match status" value="3"/>
</dbReference>
<dbReference type="Gene3D" id="3.30.43.10">
    <property type="entry name" value="Uridine Diphospho-n-acetylenolpyruvylglucosamine Reductase, domain 2"/>
    <property type="match status" value="1"/>
</dbReference>
<dbReference type="PANTHER" id="PTHR47447:SF17">
    <property type="entry name" value="OS12G0638900 PROTEIN"/>
    <property type="match status" value="1"/>
</dbReference>
<feature type="domain" description="D-lactate dehydrogenase membrane binding C-terminal" evidence="5">
    <location>
        <begin position="860"/>
        <end position="976"/>
    </location>
</feature>
<evidence type="ECO:0000313" key="6">
    <source>
        <dbReference type="EMBL" id="CAJ1370714.1"/>
    </source>
</evidence>
<dbReference type="GO" id="GO:0050660">
    <property type="term" value="F:flavin adenine dinucleotide binding"/>
    <property type="evidence" value="ECO:0007669"/>
    <property type="project" value="InterPro"/>
</dbReference>
<evidence type="ECO:0000256" key="3">
    <source>
        <dbReference type="ARBA" id="ARBA00022827"/>
    </source>
</evidence>
<evidence type="ECO:0000256" key="1">
    <source>
        <dbReference type="ARBA" id="ARBA00022630"/>
    </source>
</evidence>
<dbReference type="PANTHER" id="PTHR47447">
    <property type="entry name" value="OS03G0856100 PROTEIN"/>
    <property type="match status" value="1"/>
</dbReference>
<protein>
    <recommendedName>
        <fullName evidence="5">D-lactate dehydrogenase membrane binding C-terminal domain-containing protein</fullName>
    </recommendedName>
</protein>
<dbReference type="EMBL" id="CAUJNA010000034">
    <property type="protein sequence ID" value="CAJ1370714.1"/>
    <property type="molecule type" value="Genomic_DNA"/>
</dbReference>
<keyword evidence="2" id="KW-0677">Repeat</keyword>
<dbReference type="InterPro" id="IPR016164">
    <property type="entry name" value="FAD-linked_Oxase-like_C"/>
</dbReference>
<dbReference type="Pfam" id="PF09330">
    <property type="entry name" value="Lact-deh-memb"/>
    <property type="match status" value="1"/>
</dbReference>
<dbReference type="InterPro" id="IPR011990">
    <property type="entry name" value="TPR-like_helical_dom_sf"/>
</dbReference>
<dbReference type="SUPFAM" id="SSF55103">
    <property type="entry name" value="FAD-linked oxidases, C-terminal domain"/>
    <property type="match status" value="1"/>
</dbReference>
<comment type="caution">
    <text evidence="6">The sequence shown here is derived from an EMBL/GenBank/DDBJ whole genome shotgun (WGS) entry which is preliminary data.</text>
</comment>
<dbReference type="InterPro" id="IPR015409">
    <property type="entry name" value="Lactate_DH_C"/>
</dbReference>
<feature type="repeat" description="PPR" evidence="4">
    <location>
        <begin position="221"/>
        <end position="251"/>
    </location>
</feature>
<evidence type="ECO:0000259" key="5">
    <source>
        <dbReference type="Pfam" id="PF09330"/>
    </source>
</evidence>
<dbReference type="Pfam" id="PF13041">
    <property type="entry name" value="PPR_2"/>
    <property type="match status" value="1"/>
</dbReference>
<name>A0AA36HK77_9DINO</name>
<dbReference type="InterPro" id="IPR036318">
    <property type="entry name" value="FAD-bd_PCMH-like_sf"/>
</dbReference>
<dbReference type="SUPFAM" id="SSF56176">
    <property type="entry name" value="FAD-binding/transporter-associated domain-like"/>
    <property type="match status" value="1"/>
</dbReference>
<dbReference type="Proteomes" id="UP001178507">
    <property type="component" value="Unassembled WGS sequence"/>
</dbReference>
<reference evidence="6" key="1">
    <citation type="submission" date="2023-08" db="EMBL/GenBank/DDBJ databases">
        <authorList>
            <person name="Chen Y."/>
            <person name="Shah S."/>
            <person name="Dougan E. K."/>
            <person name="Thang M."/>
            <person name="Chan C."/>
        </authorList>
    </citation>
    <scope>NUCLEOTIDE SEQUENCE</scope>
</reference>
<dbReference type="InterPro" id="IPR016169">
    <property type="entry name" value="FAD-bd_PCMH_sub2"/>
</dbReference>
<dbReference type="PROSITE" id="PS51375">
    <property type="entry name" value="PPR"/>
    <property type="match status" value="1"/>
</dbReference>
<keyword evidence="1" id="KW-0285">Flavoprotein</keyword>
<keyword evidence="7" id="KW-1185">Reference proteome</keyword>
<organism evidence="6 7">
    <name type="scientific">Effrenium voratum</name>
    <dbReference type="NCBI Taxonomy" id="2562239"/>
    <lineage>
        <taxon>Eukaryota</taxon>
        <taxon>Sar</taxon>
        <taxon>Alveolata</taxon>
        <taxon>Dinophyceae</taxon>
        <taxon>Suessiales</taxon>
        <taxon>Symbiodiniaceae</taxon>
        <taxon>Effrenium</taxon>
    </lineage>
</organism>
<dbReference type="InterPro" id="IPR016167">
    <property type="entry name" value="FAD-bd_PCMH_sub1"/>
</dbReference>
<evidence type="ECO:0000313" key="7">
    <source>
        <dbReference type="Proteomes" id="UP001178507"/>
    </source>
</evidence>
<evidence type="ECO:0000256" key="2">
    <source>
        <dbReference type="ARBA" id="ARBA00022737"/>
    </source>
</evidence>
<dbReference type="NCBIfam" id="TIGR00756">
    <property type="entry name" value="PPR"/>
    <property type="match status" value="1"/>
</dbReference>
<sequence length="979" mass="106860">MDAGGTRLRAHTKRLAQLPWLEALWQLRQPGLRLDAFLLSACAGACAKSAAWRHAQQLLGAAGSHQIRVDSALGNAAAKGLARQGRWQATLVLAGGSEANTASANCALDACAQGAAWRQALLLLQWMPLRRLSASEVTQGVSVNALRGSWPQALQVLDTGNIVAVNTALAAIRWEQAVVLFWRLRIKRTVRTLNAVLGSLASVGQWQQALPFLELRSPAPDVVSYNCLLTACARAQHWELALRLLCEMPGEVLPDQVSFAAVLDSLPGPELAAWILQQARRGVRADLVTQSAALRCFGKAERWQMSCLILANVAETGLQRDQVLCGAAADACGRVGQWRIAWQLLPNSLVTTNSVLNACAQARRWLAGLRLLHGLPEARLQPDLLSLSAAAQATRTAWQRCLSLQELGAQCRDEIFYEALLRALAPHQLVPQLRCLRQDALSSWAEKKRPGRWYDPFGQRPKLPRKRTYGLGALCGVGLGGCGFGLALGQWDAQLRLRQLPACGRVCCEDLTAAQKALPEKLRAIVGKQHVAENVIETGTMVGQGHALLVARPGTLKEAQVQVRLVLGMQVLKACVEADVAVYPQGAKTGITGGSVPRDGGDRPSVVINMKRLEKILPIGEGQQVLCFAGAGIFSVQEALKAVSRDSHSVLGSIFLNPSVAAGVAFGSGGTQIHKPNISQGPAFTERALFLRVGRSIATTGLHLQRWDCGACDLATQAMYVACGSLARHASARKRMSQVEVNTLGLKPQDDVLSFLETWLIFLQLFFDTGKHPTNLIPEEAKALSASDVDPACRRSGSWPKYRQQLCQLDAKVSRYNADTTGEDCCRSEGKAQRQSFLWVLILATIHDTFPLPKESKTVWISCKDFATAQLMKEKVALASAECLPKQLEYLSRAQFDCCDQGGRVLVKLIEMVGMMNLGTLWNFKLKFESLPIPFANLIADKMLWYLNPIFPESLPKQIMKQGKEFDHHLIMEMTECLL</sequence>
<dbReference type="InterPro" id="IPR002885">
    <property type="entry name" value="PPR_rpt"/>
</dbReference>
<dbReference type="AlphaFoldDB" id="A0AA36HK77"/>
<evidence type="ECO:0000256" key="4">
    <source>
        <dbReference type="PROSITE-ProRule" id="PRU00708"/>
    </source>
</evidence>